<dbReference type="AlphaFoldDB" id="A0A1L7CI35"/>
<dbReference type="GO" id="GO:0019288">
    <property type="term" value="P:isopentenyl diphosphate biosynthetic process, methylerythritol 4-phosphate pathway"/>
    <property type="evidence" value="ECO:0007669"/>
    <property type="project" value="UniProtKB-UniRule"/>
</dbReference>
<evidence type="ECO:0000256" key="7">
    <source>
        <dbReference type="HAMAP-Rule" id="MF_00108"/>
    </source>
</evidence>
<evidence type="ECO:0000256" key="1">
    <source>
        <dbReference type="ARBA" id="ARBA00001282"/>
    </source>
</evidence>
<comment type="catalytic activity">
    <reaction evidence="1 7">
        <text>2-C-methyl-D-erythritol 4-phosphate + CTP + H(+) = 4-CDP-2-C-methyl-D-erythritol + diphosphate</text>
        <dbReference type="Rhea" id="RHEA:13429"/>
        <dbReference type="ChEBI" id="CHEBI:15378"/>
        <dbReference type="ChEBI" id="CHEBI:33019"/>
        <dbReference type="ChEBI" id="CHEBI:37563"/>
        <dbReference type="ChEBI" id="CHEBI:57823"/>
        <dbReference type="ChEBI" id="CHEBI:58262"/>
        <dbReference type="EC" id="2.7.7.60"/>
    </reaction>
</comment>
<name>A0A1L7CI35_9CORY</name>
<dbReference type="RefSeq" id="WP_075727570.1">
    <property type="nucleotide sequence ID" value="NZ_CP009245.1"/>
</dbReference>
<dbReference type="PROSITE" id="PS01295">
    <property type="entry name" value="ISPD"/>
    <property type="match status" value="1"/>
</dbReference>
<dbReference type="EC" id="2.7.7.60" evidence="7"/>
<dbReference type="HAMAP" id="MF_00108">
    <property type="entry name" value="IspD"/>
    <property type="match status" value="1"/>
</dbReference>
<evidence type="ECO:0000256" key="6">
    <source>
        <dbReference type="ARBA" id="ARBA00023229"/>
    </source>
</evidence>
<dbReference type="PANTHER" id="PTHR32125:SF4">
    <property type="entry name" value="2-C-METHYL-D-ERYTHRITOL 4-PHOSPHATE CYTIDYLYLTRANSFERASE, CHLOROPLASTIC"/>
    <property type="match status" value="1"/>
</dbReference>
<sequence length="232" mass="24514">MFVAGKIFAVIPAAGMGTRLGAGIPKAFFELGGVTLLRRAYESLVAAGVDRVIIAASPDMHERARLECPDAVIVAGGKERADSVLCGLDAIADQLGHEAGADDVVLVHDAARALTPVEMIQRLMVVPDGVDCVVPALPVSDTIKQVDEQMRVVGTPARAALRAVQTPQACRLVTLLKANEAFQRDESGDFCPTDDASLIEWFGGTVVVAPGDERALKITHPIDVVIAEHYLA</sequence>
<keyword evidence="4 7" id="KW-0808">Transferase</keyword>
<evidence type="ECO:0000256" key="2">
    <source>
        <dbReference type="ARBA" id="ARBA00004787"/>
    </source>
</evidence>
<feature type="site" description="Positions MEP for the nucleophilic attack" evidence="7">
    <location>
        <position position="158"/>
    </location>
</feature>
<dbReference type="UniPathway" id="UPA00056">
    <property type="reaction ID" value="UER00093"/>
</dbReference>
<reference evidence="8 9" key="1">
    <citation type="submission" date="2014-08" db="EMBL/GenBank/DDBJ databases">
        <title>Complete genome sequence of Corynebacterium aquilae S-613T(T) (=DSM 44791(T)), isolated from the choana of a healthy golden eagle.</title>
        <authorList>
            <person name="Ruckert C."/>
            <person name="Albersmeier A."/>
            <person name="Winkler A."/>
            <person name="Kalinowski J."/>
        </authorList>
    </citation>
    <scope>NUCLEOTIDE SEQUENCE [LARGE SCALE GENOMIC DNA]</scope>
    <source>
        <strain evidence="8 9">S-613</strain>
    </source>
</reference>
<feature type="site" description="Transition state stabilizer" evidence="7">
    <location>
        <position position="26"/>
    </location>
</feature>
<gene>
    <name evidence="7" type="primary">ispD</name>
    <name evidence="8" type="ORF">CAQU_10900</name>
</gene>
<dbReference type="NCBIfam" id="TIGR00453">
    <property type="entry name" value="ispD"/>
    <property type="match status" value="1"/>
</dbReference>
<evidence type="ECO:0000313" key="9">
    <source>
        <dbReference type="Proteomes" id="UP000185478"/>
    </source>
</evidence>
<dbReference type="InterPro" id="IPR029044">
    <property type="entry name" value="Nucleotide-diphossugar_trans"/>
</dbReference>
<dbReference type="PANTHER" id="PTHR32125">
    <property type="entry name" value="2-C-METHYL-D-ERYTHRITOL 4-PHOSPHATE CYTIDYLYLTRANSFERASE, CHLOROPLASTIC"/>
    <property type="match status" value="1"/>
</dbReference>
<comment type="pathway">
    <text evidence="2 7">Isoprenoid biosynthesis; isopentenyl diphosphate biosynthesis via DXP pathway; isopentenyl diphosphate from 1-deoxy-D-xylulose 5-phosphate: step 2/6.</text>
</comment>
<dbReference type="Proteomes" id="UP000185478">
    <property type="component" value="Chromosome"/>
</dbReference>
<dbReference type="Pfam" id="PF01128">
    <property type="entry name" value="IspD"/>
    <property type="match status" value="1"/>
</dbReference>
<accession>A0A1L7CI35</accession>
<evidence type="ECO:0000256" key="5">
    <source>
        <dbReference type="ARBA" id="ARBA00022695"/>
    </source>
</evidence>
<keyword evidence="5 7" id="KW-0548">Nucleotidyltransferase</keyword>
<comment type="similarity">
    <text evidence="3 7">Belongs to the IspD/TarI cytidylyltransferase family. IspD subfamily.</text>
</comment>
<dbReference type="InterPro" id="IPR001228">
    <property type="entry name" value="IspD"/>
</dbReference>
<dbReference type="KEGG" id="caqu:CAQU_10900"/>
<comment type="function">
    <text evidence="7">Catalyzes the formation of 4-diphosphocytidyl-2-C-methyl-D-erythritol from CTP and 2-C-methyl-D-erythritol 4-phosphate (MEP).</text>
</comment>
<evidence type="ECO:0000256" key="4">
    <source>
        <dbReference type="ARBA" id="ARBA00022679"/>
    </source>
</evidence>
<keyword evidence="6 7" id="KW-0414">Isoprene biosynthesis</keyword>
<dbReference type="EMBL" id="CP009245">
    <property type="protein sequence ID" value="APT85475.1"/>
    <property type="molecule type" value="Genomic_DNA"/>
</dbReference>
<dbReference type="InterPro" id="IPR050088">
    <property type="entry name" value="IspD/TarI_cytidylyltransf_bact"/>
</dbReference>
<dbReference type="InterPro" id="IPR018294">
    <property type="entry name" value="ISPD_synthase_CS"/>
</dbReference>
<proteinExistence type="inferred from homology"/>
<evidence type="ECO:0000313" key="8">
    <source>
        <dbReference type="EMBL" id="APT85475.1"/>
    </source>
</evidence>
<dbReference type="SUPFAM" id="SSF53448">
    <property type="entry name" value="Nucleotide-diphospho-sugar transferases"/>
    <property type="match status" value="1"/>
</dbReference>
<dbReference type="CDD" id="cd02516">
    <property type="entry name" value="CDP-ME_synthetase"/>
    <property type="match status" value="1"/>
</dbReference>
<dbReference type="OrthoDB" id="9802561at2"/>
<protein>
    <recommendedName>
        <fullName evidence="7">2-C-methyl-D-erythritol 4-phosphate cytidylyltransferase</fullName>
        <ecNumber evidence="7">2.7.7.60</ecNumber>
    </recommendedName>
    <alternativeName>
        <fullName evidence="7">4-diphosphocytidyl-2C-methyl-D-erythritol synthase</fullName>
    </alternativeName>
    <alternativeName>
        <fullName evidence="7">MEP cytidylyltransferase</fullName>
        <shortName evidence="7">MCT</shortName>
    </alternativeName>
</protein>
<evidence type="ECO:0000256" key="3">
    <source>
        <dbReference type="ARBA" id="ARBA00009789"/>
    </source>
</evidence>
<dbReference type="InterPro" id="IPR034683">
    <property type="entry name" value="IspD/TarI"/>
</dbReference>
<dbReference type="GO" id="GO:0050518">
    <property type="term" value="F:2-C-methyl-D-erythritol 4-phosphate cytidylyltransferase activity"/>
    <property type="evidence" value="ECO:0007669"/>
    <property type="project" value="UniProtKB-UniRule"/>
</dbReference>
<feature type="site" description="Positions MEP for the nucleophilic attack" evidence="7">
    <location>
        <position position="217"/>
    </location>
</feature>
<dbReference type="Gene3D" id="3.90.550.10">
    <property type="entry name" value="Spore Coat Polysaccharide Biosynthesis Protein SpsA, Chain A"/>
    <property type="match status" value="1"/>
</dbReference>
<keyword evidence="9" id="KW-1185">Reference proteome</keyword>
<feature type="site" description="Transition state stabilizer" evidence="7">
    <location>
        <position position="19"/>
    </location>
</feature>
<dbReference type="STRING" id="1431546.CAQU_10900"/>
<organism evidence="8 9">
    <name type="scientific">Corynebacterium aquilae DSM 44791</name>
    <dbReference type="NCBI Taxonomy" id="1431546"/>
    <lineage>
        <taxon>Bacteria</taxon>
        <taxon>Bacillati</taxon>
        <taxon>Actinomycetota</taxon>
        <taxon>Actinomycetes</taxon>
        <taxon>Mycobacteriales</taxon>
        <taxon>Corynebacteriaceae</taxon>
        <taxon>Corynebacterium</taxon>
    </lineage>
</organism>